<evidence type="ECO:0000313" key="4">
    <source>
        <dbReference type="EMBL" id="PKK90108.1"/>
    </source>
</evidence>
<keyword evidence="1" id="KW-1133">Transmembrane helix</keyword>
<evidence type="ECO:0000256" key="1">
    <source>
        <dbReference type="SAM" id="Phobius"/>
    </source>
</evidence>
<feature type="transmembrane region" description="Helical" evidence="1">
    <location>
        <begin position="64"/>
        <end position="84"/>
    </location>
</feature>
<dbReference type="SUPFAM" id="SSF53756">
    <property type="entry name" value="UDP-Glycosyltransferase/glycogen phosphorylase"/>
    <property type="match status" value="1"/>
</dbReference>
<dbReference type="InterPro" id="IPR001296">
    <property type="entry name" value="Glyco_trans_1"/>
</dbReference>
<organism evidence="4 5">
    <name type="scientific">Candidatus Wallbacteria bacterium HGW-Wallbacteria-1</name>
    <dbReference type="NCBI Taxonomy" id="2013854"/>
    <lineage>
        <taxon>Bacteria</taxon>
        <taxon>Candidatus Walliibacteriota</taxon>
    </lineage>
</organism>
<dbReference type="EMBL" id="PGXC01000008">
    <property type="protein sequence ID" value="PKK90108.1"/>
    <property type="molecule type" value="Genomic_DNA"/>
</dbReference>
<evidence type="ECO:0008006" key="6">
    <source>
        <dbReference type="Google" id="ProtNLM"/>
    </source>
</evidence>
<dbReference type="Pfam" id="PF00534">
    <property type="entry name" value="Glycos_transf_1"/>
    <property type="match status" value="1"/>
</dbReference>
<dbReference type="AlphaFoldDB" id="A0A2N1PP48"/>
<reference evidence="4 5" key="1">
    <citation type="journal article" date="2017" name="ISME J.">
        <title>Potential for microbial H2 and metal transformations associated with novel bacteria and archaea in deep terrestrial subsurface sediments.</title>
        <authorList>
            <person name="Hernsdorf A.W."/>
            <person name="Amano Y."/>
            <person name="Miyakawa K."/>
            <person name="Ise K."/>
            <person name="Suzuki Y."/>
            <person name="Anantharaman K."/>
            <person name="Probst A."/>
            <person name="Burstein D."/>
            <person name="Thomas B.C."/>
            <person name="Banfield J.F."/>
        </authorList>
    </citation>
    <scope>NUCLEOTIDE SEQUENCE [LARGE SCALE GENOMIC DNA]</scope>
    <source>
        <strain evidence="4">HGW-Wallbacteria-1</strain>
    </source>
</reference>
<evidence type="ECO:0000259" key="2">
    <source>
        <dbReference type="Pfam" id="PF00534"/>
    </source>
</evidence>
<dbReference type="Gene3D" id="3.40.50.2000">
    <property type="entry name" value="Glycogen Phosphorylase B"/>
    <property type="match status" value="2"/>
</dbReference>
<keyword evidence="1" id="KW-0812">Transmembrane</keyword>
<dbReference type="Pfam" id="PF13439">
    <property type="entry name" value="Glyco_transf_4"/>
    <property type="match status" value="1"/>
</dbReference>
<comment type="caution">
    <text evidence="4">The sequence shown here is derived from an EMBL/GenBank/DDBJ whole genome shotgun (WGS) entry which is preliminary data.</text>
</comment>
<protein>
    <recommendedName>
        <fullName evidence="6">Glycosyltransferase subfamily 4-like N-terminal domain-containing protein</fullName>
    </recommendedName>
</protein>
<feature type="domain" description="Glycosyl transferase family 1" evidence="2">
    <location>
        <begin position="212"/>
        <end position="293"/>
    </location>
</feature>
<evidence type="ECO:0000259" key="3">
    <source>
        <dbReference type="Pfam" id="PF13439"/>
    </source>
</evidence>
<dbReference type="Proteomes" id="UP000233256">
    <property type="component" value="Unassembled WGS sequence"/>
</dbReference>
<keyword evidence="1" id="KW-0472">Membrane</keyword>
<name>A0A2N1PP48_9BACT</name>
<dbReference type="InterPro" id="IPR028098">
    <property type="entry name" value="Glyco_trans_4-like_N"/>
</dbReference>
<proteinExistence type="predicted"/>
<dbReference type="PANTHER" id="PTHR12526">
    <property type="entry name" value="GLYCOSYLTRANSFERASE"/>
    <property type="match status" value="1"/>
</dbReference>
<feature type="domain" description="Glycosyltransferase subfamily 4-like N-terminal" evidence="3">
    <location>
        <begin position="30"/>
        <end position="158"/>
    </location>
</feature>
<evidence type="ECO:0000313" key="5">
    <source>
        <dbReference type="Proteomes" id="UP000233256"/>
    </source>
</evidence>
<accession>A0A2N1PP48</accession>
<sequence>MMRVKAVFSILPGSGTGFIRRQNQSLHNLGFSIIEFNLHSRLNPLKLLVDFSRALFYLKRLKPLCIHATFGSVVAFFSAFLSFFSKVPLVVTFHGSDLNTTPQADGVLRDFLSRVFSNISSLFAVKIICVSKKLSDELWFKSYIESKIVIVPCGIDTKHFLPGNKDDARSRIGFDTDAFIVLFNNGNSCPLKREDLAIESIRIASEKIPDVRLEVLRGISYEDLPHYFNASDCLLICSDTEGSPTILKEAMACNLPVVTTDVGDVVDRLKDSVGNLIVDQSADSIARGIYKISCSKIRSDSRRCVDPELSEKTIAERIKKIYLSI</sequence>
<dbReference type="GO" id="GO:0016757">
    <property type="term" value="F:glycosyltransferase activity"/>
    <property type="evidence" value="ECO:0007669"/>
    <property type="project" value="InterPro"/>
</dbReference>
<gene>
    <name evidence="4" type="ORF">CVV64_11365</name>
</gene>
<dbReference type="PANTHER" id="PTHR12526:SF630">
    <property type="entry name" value="GLYCOSYLTRANSFERASE"/>
    <property type="match status" value="1"/>
</dbReference>